<dbReference type="GO" id="GO:0020037">
    <property type="term" value="F:heme binding"/>
    <property type="evidence" value="ECO:0007669"/>
    <property type="project" value="InterPro"/>
</dbReference>
<keyword evidence="2 4" id="KW-0479">Metal-binding</keyword>
<evidence type="ECO:0000256" key="1">
    <source>
        <dbReference type="ARBA" id="ARBA00022617"/>
    </source>
</evidence>
<evidence type="ECO:0000313" key="8">
    <source>
        <dbReference type="Proteomes" id="UP000244441"/>
    </source>
</evidence>
<feature type="chain" id="PRO_5015609075" description="Cytochrome c domain-containing protein" evidence="5">
    <location>
        <begin position="27"/>
        <end position="458"/>
    </location>
</feature>
<gene>
    <name evidence="7" type="ORF">C2869_01830</name>
</gene>
<dbReference type="PROSITE" id="PS51007">
    <property type="entry name" value="CYTC"/>
    <property type="match status" value="1"/>
</dbReference>
<dbReference type="Gene3D" id="1.10.760.10">
    <property type="entry name" value="Cytochrome c-like domain"/>
    <property type="match status" value="1"/>
</dbReference>
<sequence>MPHRKLTHIRIIAFTLLTALSYQSQAQSTDQHTDQHFQALLQNNKILKQGEKQFAMHCAGCHKKDLSGAVGFNLKDGEWVHGGKPSQILASLQNGFDKAGMPGFARILSQSDQEAIVAYILSKREGFESLTYKIYQLESDEDKYYGQNDLIASGKLNKNIADFELPEIKHYAIEFSGDFHVPQTEKTYLFAEHVNGLNLTLENNGKPVESEGWKGIVKWPLKSGKQHLKITYIAGKEGAWLRNIGFYVVNKDMSIKLFPVSTKALAESKKSTYDIKALAGYVVQQKKIIKLPPYSMAIGAPQQVNYAFNTRSCAVNGLWHGDMLNIGPNIGGRGKDGSIPLGDWLYHYPQQLMPTLTKEQTCSFIKYRINDNAPEFTFKVNDLTLSLTTDFSHKNQARFVYSVLDNPSNLTQISFVLPSAKGLSLSSQQGKVQQQTLTVDIASIKNFSIQMAWTGAKQ</sequence>
<evidence type="ECO:0000313" key="7">
    <source>
        <dbReference type="EMBL" id="AWB65261.1"/>
    </source>
</evidence>
<evidence type="ECO:0000256" key="4">
    <source>
        <dbReference type="PROSITE-ProRule" id="PRU00433"/>
    </source>
</evidence>
<dbReference type="OrthoDB" id="6336306at2"/>
<protein>
    <recommendedName>
        <fullName evidence="6">Cytochrome c domain-containing protein</fullName>
    </recommendedName>
</protein>
<dbReference type="InterPro" id="IPR009056">
    <property type="entry name" value="Cyt_c-like_dom"/>
</dbReference>
<evidence type="ECO:0000256" key="3">
    <source>
        <dbReference type="ARBA" id="ARBA00023004"/>
    </source>
</evidence>
<keyword evidence="3 4" id="KW-0408">Iron</keyword>
<keyword evidence="8" id="KW-1185">Reference proteome</keyword>
<organism evidence="7 8">
    <name type="scientific">Saccharobesus litoralis</name>
    <dbReference type="NCBI Taxonomy" id="2172099"/>
    <lineage>
        <taxon>Bacteria</taxon>
        <taxon>Pseudomonadati</taxon>
        <taxon>Pseudomonadota</taxon>
        <taxon>Gammaproteobacteria</taxon>
        <taxon>Alteromonadales</taxon>
        <taxon>Alteromonadaceae</taxon>
        <taxon>Saccharobesus</taxon>
    </lineage>
</organism>
<dbReference type="GO" id="GO:0009055">
    <property type="term" value="F:electron transfer activity"/>
    <property type="evidence" value="ECO:0007669"/>
    <property type="project" value="InterPro"/>
</dbReference>
<dbReference type="GO" id="GO:0046872">
    <property type="term" value="F:metal ion binding"/>
    <property type="evidence" value="ECO:0007669"/>
    <property type="project" value="UniProtKB-KW"/>
</dbReference>
<feature type="signal peptide" evidence="5">
    <location>
        <begin position="1"/>
        <end position="26"/>
    </location>
</feature>
<dbReference type="AlphaFoldDB" id="A0A2S0VM21"/>
<keyword evidence="1 4" id="KW-0349">Heme</keyword>
<evidence type="ECO:0000256" key="5">
    <source>
        <dbReference type="SAM" id="SignalP"/>
    </source>
</evidence>
<dbReference type="RefSeq" id="WP_108601338.1">
    <property type="nucleotide sequence ID" value="NZ_CP026604.1"/>
</dbReference>
<dbReference type="SUPFAM" id="SSF46626">
    <property type="entry name" value="Cytochrome c"/>
    <property type="match status" value="1"/>
</dbReference>
<evidence type="ECO:0000256" key="2">
    <source>
        <dbReference type="ARBA" id="ARBA00022723"/>
    </source>
</evidence>
<keyword evidence="5" id="KW-0732">Signal</keyword>
<dbReference type="KEGG" id="cate:C2869_01830"/>
<evidence type="ECO:0000259" key="6">
    <source>
        <dbReference type="PROSITE" id="PS51007"/>
    </source>
</evidence>
<reference evidence="7 8" key="1">
    <citation type="submission" date="2018-01" db="EMBL/GenBank/DDBJ databases">
        <title>Genome sequence of a Cantenovulum-like bacteria.</title>
        <authorList>
            <person name="Tan W.R."/>
            <person name="Lau N.-S."/>
            <person name="Go F."/>
            <person name="Amirul A.-A.A."/>
        </authorList>
    </citation>
    <scope>NUCLEOTIDE SEQUENCE [LARGE SCALE GENOMIC DNA]</scope>
    <source>
        <strain evidence="7 8">CCB-QB4</strain>
    </source>
</reference>
<feature type="domain" description="Cytochrome c" evidence="6">
    <location>
        <begin position="45"/>
        <end position="124"/>
    </location>
</feature>
<proteinExistence type="predicted"/>
<dbReference type="InterPro" id="IPR036909">
    <property type="entry name" value="Cyt_c-like_dom_sf"/>
</dbReference>
<dbReference type="Pfam" id="PF13442">
    <property type="entry name" value="Cytochrome_CBB3"/>
    <property type="match status" value="1"/>
</dbReference>
<dbReference type="EMBL" id="CP026604">
    <property type="protein sequence ID" value="AWB65261.1"/>
    <property type="molecule type" value="Genomic_DNA"/>
</dbReference>
<name>A0A2S0VM21_9ALTE</name>
<dbReference type="Proteomes" id="UP000244441">
    <property type="component" value="Chromosome"/>
</dbReference>
<accession>A0A2S0VM21</accession>